<keyword evidence="4" id="KW-0378">Hydrolase</keyword>
<keyword evidence="2" id="KW-0732">Signal</keyword>
<evidence type="ECO:0000313" key="4">
    <source>
        <dbReference type="EMBL" id="MBG9986743.1"/>
    </source>
</evidence>
<feature type="region of interest" description="Disordered" evidence="1">
    <location>
        <begin position="21"/>
        <end position="40"/>
    </location>
</feature>
<dbReference type="SUPFAM" id="SSF56601">
    <property type="entry name" value="beta-lactamase/transpeptidase-like"/>
    <property type="match status" value="1"/>
</dbReference>
<dbReference type="InterPro" id="IPR045155">
    <property type="entry name" value="Beta-lactam_cat"/>
</dbReference>
<dbReference type="EMBL" id="JACBXQ010000004">
    <property type="protein sequence ID" value="MBG9986743.1"/>
    <property type="molecule type" value="Genomic_DNA"/>
</dbReference>
<dbReference type="Pfam" id="PF13354">
    <property type="entry name" value="Beta-lactamase2"/>
    <property type="match status" value="1"/>
</dbReference>
<evidence type="ECO:0000313" key="5">
    <source>
        <dbReference type="Proteomes" id="UP000721415"/>
    </source>
</evidence>
<dbReference type="InterPro" id="IPR012338">
    <property type="entry name" value="Beta-lactam/transpept-like"/>
</dbReference>
<keyword evidence="5" id="KW-1185">Reference proteome</keyword>
<feature type="domain" description="Beta-lactamase class A catalytic" evidence="3">
    <location>
        <begin position="118"/>
        <end position="316"/>
    </location>
</feature>
<evidence type="ECO:0000256" key="1">
    <source>
        <dbReference type="SAM" id="MobiDB-lite"/>
    </source>
</evidence>
<protein>
    <submittedName>
        <fullName evidence="4">Serine hydrolase</fullName>
    </submittedName>
</protein>
<reference evidence="4 5" key="1">
    <citation type="submission" date="2020-07" db="EMBL/GenBank/DDBJ databases">
        <title>Facklamia lactis sp. nov., isolated from raw milk.</title>
        <authorList>
            <person name="Doll E.V."/>
            <person name="Huptas C."/>
            <person name="Staib L."/>
            <person name="Wenning M."/>
            <person name="Scherer S."/>
        </authorList>
    </citation>
    <scope>NUCLEOTIDE SEQUENCE [LARGE SCALE GENOMIC DNA]</scope>
    <source>
        <strain evidence="4 5">DSM 111018</strain>
    </source>
</reference>
<sequence>MLRKPFFLLLSSSLLLVACDNSQPETSEQHSQEPDQQLENNNQSQDDQLVNLSPVQQVSEIDLDVLLADSQESESNSFTVSDETQNNQSGIDYSQYASIDEVIQDLIREYKFPSDQLGIMYSNFVTDENFELNPDWIIHAASTNKVGSAAMFIDLIESGELSWDSQIPFSEDYYEEGAGNITNNPFESSYSLEDLIYNSIVFSDNTAWNTLINYYSNNYGSFQHALIEKSGISQVSDEIYNLNYGSPRSLNEILKQVATDPKYEKLVAYMGMAQPNIRFRLHVDEGMATKYGQYEEGYHDTGIYFENGEPVYTLVLMSRSLGMIDSFMGDLNLRVNEWYHYQESKNS</sequence>
<dbReference type="Proteomes" id="UP000721415">
    <property type="component" value="Unassembled WGS sequence"/>
</dbReference>
<dbReference type="InterPro" id="IPR000871">
    <property type="entry name" value="Beta-lactam_class-A"/>
</dbReference>
<accession>A0ABS0LRE9</accession>
<evidence type="ECO:0000256" key="2">
    <source>
        <dbReference type="SAM" id="SignalP"/>
    </source>
</evidence>
<dbReference type="PANTHER" id="PTHR35333:SF3">
    <property type="entry name" value="BETA-LACTAMASE-TYPE TRANSPEPTIDASE FOLD CONTAINING PROTEIN"/>
    <property type="match status" value="1"/>
</dbReference>
<gene>
    <name evidence="4" type="ORF">HZY91_07515</name>
</gene>
<dbReference type="GO" id="GO:0016787">
    <property type="term" value="F:hydrolase activity"/>
    <property type="evidence" value="ECO:0007669"/>
    <property type="project" value="UniProtKB-KW"/>
</dbReference>
<evidence type="ECO:0000259" key="3">
    <source>
        <dbReference type="Pfam" id="PF13354"/>
    </source>
</evidence>
<dbReference type="PANTHER" id="PTHR35333">
    <property type="entry name" value="BETA-LACTAMASE"/>
    <property type="match status" value="1"/>
</dbReference>
<dbReference type="PROSITE" id="PS51257">
    <property type="entry name" value="PROKAR_LIPOPROTEIN"/>
    <property type="match status" value="1"/>
</dbReference>
<name>A0ABS0LRE9_9LACT</name>
<organism evidence="4 5">
    <name type="scientific">Facklamia lactis</name>
    <dbReference type="NCBI Taxonomy" id="2749967"/>
    <lineage>
        <taxon>Bacteria</taxon>
        <taxon>Bacillati</taxon>
        <taxon>Bacillota</taxon>
        <taxon>Bacilli</taxon>
        <taxon>Lactobacillales</taxon>
        <taxon>Aerococcaceae</taxon>
        <taxon>Facklamia</taxon>
    </lineage>
</organism>
<feature type="chain" id="PRO_5046776739" evidence="2">
    <location>
        <begin position="18"/>
        <end position="347"/>
    </location>
</feature>
<comment type="caution">
    <text evidence="4">The sequence shown here is derived from an EMBL/GenBank/DDBJ whole genome shotgun (WGS) entry which is preliminary data.</text>
</comment>
<proteinExistence type="predicted"/>
<dbReference type="RefSeq" id="WP_197115658.1">
    <property type="nucleotide sequence ID" value="NZ_JACBXQ010000004.1"/>
</dbReference>
<dbReference type="Gene3D" id="3.40.710.10">
    <property type="entry name" value="DD-peptidase/beta-lactamase superfamily"/>
    <property type="match status" value="1"/>
</dbReference>
<feature type="signal peptide" evidence="2">
    <location>
        <begin position="1"/>
        <end position="17"/>
    </location>
</feature>